<keyword evidence="4" id="KW-1185">Reference proteome</keyword>
<dbReference type="PANTHER" id="PTHR35936:SF35">
    <property type="entry name" value="L-CYSTINE-BINDING PROTEIN TCYJ"/>
    <property type="match status" value="1"/>
</dbReference>
<dbReference type="eggNOG" id="COG0834">
    <property type="taxonomic scope" value="Bacteria"/>
</dbReference>
<protein>
    <submittedName>
        <fullName evidence="3">Bacterial extracellular solute-binding protein, family 3</fullName>
    </submittedName>
</protein>
<dbReference type="Proteomes" id="UP000002453">
    <property type="component" value="Chromosome"/>
</dbReference>
<sequence length="436" mass="51829">MYTYPQDNVKFFDENGKLIGISHKFIKILNERLKKYNINIEYKSTHSKNLSEILSALEKDEIQIFIGLAKNEERLEKFKFTNYPLWSVQLALLAKKENNDTENFHNKNIGVISNSKTEELSKIYFKDAKFVKFDGVSKALESLLKGKIDFLSYNSFLLGYYQSIYYDSLKLINIRNEKYRQYIAFSKNVDDKVVNIFDNVLKELFKSKEFEKLFDGYYGIIPGNIVELVTVDWPPYEYYENGKWQGIDYEILNLALNEMGLKLVTYKYPWSRCLQLMKSKSSDIVLTLIKTEDRKQYLYFTEIPISHGKDVYFFLKGNPNRNIAGYIKGYAYPKEFFKSPYKKVPVDSDERGMIFLSQKRIDLFITNLYVGLFYANKYNMDVEYSKTIKEQEYYVGFSKTYFGKFLSEQITKLLERFRKDGTYKKVYEKYNLQWEE</sequence>
<dbReference type="SMART" id="SM00062">
    <property type="entry name" value="PBPb"/>
    <property type="match status" value="2"/>
</dbReference>
<name>B7ICQ8_THEAB</name>
<dbReference type="STRING" id="484019.THA_1340"/>
<dbReference type="PANTHER" id="PTHR35936">
    <property type="entry name" value="MEMBRANE-BOUND LYTIC MUREIN TRANSGLYCOSYLASE F"/>
    <property type="match status" value="1"/>
</dbReference>
<proteinExistence type="predicted"/>
<dbReference type="Pfam" id="PF00497">
    <property type="entry name" value="SBP_bac_3"/>
    <property type="match status" value="2"/>
</dbReference>
<evidence type="ECO:0000259" key="2">
    <source>
        <dbReference type="SMART" id="SM00062"/>
    </source>
</evidence>
<feature type="domain" description="Solute-binding protein family 3/N-terminal" evidence="2">
    <location>
        <begin position="224"/>
        <end position="435"/>
    </location>
</feature>
<dbReference type="SUPFAM" id="SSF53850">
    <property type="entry name" value="Periplasmic binding protein-like II"/>
    <property type="match status" value="2"/>
</dbReference>
<organism evidence="3 4">
    <name type="scientific">Thermosipho africanus (strain TCF52B)</name>
    <dbReference type="NCBI Taxonomy" id="484019"/>
    <lineage>
        <taxon>Bacteria</taxon>
        <taxon>Thermotogati</taxon>
        <taxon>Thermotogota</taxon>
        <taxon>Thermotogae</taxon>
        <taxon>Thermotogales</taxon>
        <taxon>Fervidobacteriaceae</taxon>
        <taxon>Thermosipho</taxon>
    </lineage>
</organism>
<dbReference type="AlphaFoldDB" id="B7ICQ8"/>
<evidence type="ECO:0000313" key="3">
    <source>
        <dbReference type="EMBL" id="ACJ75785.1"/>
    </source>
</evidence>
<dbReference type="EMBL" id="CP001185">
    <property type="protein sequence ID" value="ACJ75785.1"/>
    <property type="molecule type" value="Genomic_DNA"/>
</dbReference>
<feature type="domain" description="Solute-binding protein family 3/N-terminal" evidence="2">
    <location>
        <begin position="9"/>
        <end position="221"/>
    </location>
</feature>
<dbReference type="InterPro" id="IPR001638">
    <property type="entry name" value="Solute-binding_3/MltF_N"/>
</dbReference>
<dbReference type="Gene3D" id="3.40.190.10">
    <property type="entry name" value="Periplasmic binding protein-like II"/>
    <property type="match status" value="4"/>
</dbReference>
<accession>B7ICQ8</accession>
<evidence type="ECO:0000313" key="4">
    <source>
        <dbReference type="Proteomes" id="UP000002453"/>
    </source>
</evidence>
<dbReference type="HOGENOM" id="CLU_558664_0_0_0"/>
<gene>
    <name evidence="3" type="ordered locus">THA_1340</name>
</gene>
<evidence type="ECO:0000256" key="1">
    <source>
        <dbReference type="ARBA" id="ARBA00022729"/>
    </source>
</evidence>
<dbReference type="KEGG" id="taf:THA_1340"/>
<keyword evidence="1" id="KW-0732">Signal</keyword>
<reference evidence="3 4" key="1">
    <citation type="journal article" date="2009" name="J. Bacteriol.">
        <title>The genome of Thermosipho africanus TCF52B: lateral genetic connections to the Firmicutes and Archaea.</title>
        <authorList>
            <person name="Nesboe C.L."/>
            <person name="Bapteste E."/>
            <person name="Curtis B."/>
            <person name="Dahle H."/>
            <person name="Lopez P."/>
            <person name="Macleod D."/>
            <person name="Dlutek M."/>
            <person name="Bowman S."/>
            <person name="Zhaxybayeva O."/>
            <person name="Birkeland N.-K."/>
            <person name="Doolittle W.F."/>
        </authorList>
    </citation>
    <scope>NUCLEOTIDE SEQUENCE [LARGE SCALE GENOMIC DNA]</scope>
    <source>
        <strain evidence="3 4">TCF52B</strain>
    </source>
</reference>